<gene>
    <name evidence="1" type="ORF">FTX54_004335</name>
</gene>
<keyword evidence="2" id="KW-1185">Reference proteome</keyword>
<name>A0AAJ8LUG0_9BACI</name>
<proteinExistence type="predicted"/>
<accession>A0AAJ8LUG0</accession>
<sequence>MLRKIKYFNDTYRKNENLVLIHQMGKVGSTSITSSLKTIGFTPIHVHSFYSPLSTQMYKHYHSTKYYRSFGYRLRYFLRHQLVLRLLKSRKKLKIISLVREPVSRNMSMYFHAFHVPLMDINKHKDNRREENTNMEAFRNDFFKKFNHTYGVNWFHEEFQRAWGVNIYEYPFNREEGHTVIREGNLEILLLKMERLNDSETVIADFLDLPEFELKNDNMGSKKWYHAVYKEFKEKLHPKREYLHQLYESDYMSHFYTDDEKASYQEKYLQNRNDVRHISRSTVNE</sequence>
<dbReference type="InterPro" id="IPR018831">
    <property type="entry name" value="Uncharacterised_NKWYS"/>
</dbReference>
<dbReference type="AlphaFoldDB" id="A0AAJ8LUG0"/>
<dbReference type="RefSeq" id="WP_187254498.1">
    <property type="nucleotide sequence ID" value="NZ_CP144914.1"/>
</dbReference>
<evidence type="ECO:0000313" key="2">
    <source>
        <dbReference type="Proteomes" id="UP000321816"/>
    </source>
</evidence>
<organism evidence="1 2">
    <name type="scientific">Alkalicoccus halolimnae</name>
    <dbReference type="NCBI Taxonomy" id="1667239"/>
    <lineage>
        <taxon>Bacteria</taxon>
        <taxon>Bacillati</taxon>
        <taxon>Bacillota</taxon>
        <taxon>Bacilli</taxon>
        <taxon>Bacillales</taxon>
        <taxon>Bacillaceae</taxon>
        <taxon>Alkalicoccus</taxon>
    </lineage>
</organism>
<reference evidence="1 2" key="1">
    <citation type="submission" date="2024-01" db="EMBL/GenBank/DDBJ databases">
        <title>Complete Genome Sequence of Alkalicoccus halolimnae BZ-SZ-XJ29T, a Moderately Halophilic Bacterium Isolated from a Salt Lake.</title>
        <authorList>
            <person name="Zhao B."/>
        </authorList>
    </citation>
    <scope>NUCLEOTIDE SEQUENCE [LARGE SCALE GENOMIC DNA]</scope>
    <source>
        <strain evidence="1 2">BZ-SZ-XJ29</strain>
    </source>
</reference>
<dbReference type="Pfam" id="PF10364">
    <property type="entry name" value="NKWYS"/>
    <property type="match status" value="1"/>
</dbReference>
<evidence type="ECO:0000313" key="1">
    <source>
        <dbReference type="EMBL" id="WWD80793.1"/>
    </source>
</evidence>
<dbReference type="InterPro" id="IPR027417">
    <property type="entry name" value="P-loop_NTPase"/>
</dbReference>
<dbReference type="KEGG" id="ahal:FTX54_004335"/>
<dbReference type="SUPFAM" id="SSF52540">
    <property type="entry name" value="P-loop containing nucleoside triphosphate hydrolases"/>
    <property type="match status" value="1"/>
</dbReference>
<protein>
    <submittedName>
        <fullName evidence="1">Capsular polysaccharide synthesis family protein</fullName>
    </submittedName>
</protein>
<dbReference type="Proteomes" id="UP000321816">
    <property type="component" value="Chromosome"/>
</dbReference>
<dbReference type="EMBL" id="CP144914">
    <property type="protein sequence ID" value="WWD80793.1"/>
    <property type="molecule type" value="Genomic_DNA"/>
</dbReference>